<evidence type="ECO:0000256" key="5">
    <source>
        <dbReference type="ARBA" id="ARBA00023186"/>
    </source>
</evidence>
<dbReference type="Gene3D" id="3.30.2180.10">
    <property type="entry name" value="ATP12-like"/>
    <property type="match status" value="1"/>
</dbReference>
<dbReference type="EMBL" id="PUHW01000073">
    <property type="protein sequence ID" value="KAG0689558.1"/>
    <property type="molecule type" value="Genomic_DNA"/>
</dbReference>
<reference evidence="6" key="1">
    <citation type="submission" date="2020-11" db="EMBL/GenBank/DDBJ databases">
        <title>Kefir isolates.</title>
        <authorList>
            <person name="Marcisauskas S."/>
            <person name="Kim Y."/>
            <person name="Blasche S."/>
        </authorList>
    </citation>
    <scope>NUCLEOTIDE SEQUENCE</scope>
    <source>
        <strain evidence="6">Olga-1</strain>
    </source>
</reference>
<organism evidence="6 7">
    <name type="scientific">Pichia californica</name>
    <dbReference type="NCBI Taxonomy" id="460514"/>
    <lineage>
        <taxon>Eukaryota</taxon>
        <taxon>Fungi</taxon>
        <taxon>Dikarya</taxon>
        <taxon>Ascomycota</taxon>
        <taxon>Saccharomycotina</taxon>
        <taxon>Pichiomycetes</taxon>
        <taxon>Pichiales</taxon>
        <taxon>Pichiaceae</taxon>
        <taxon>Pichia</taxon>
    </lineage>
</organism>
<comment type="caution">
    <text evidence="6">The sequence shown here is derived from an EMBL/GenBank/DDBJ whole genome shotgun (WGS) entry which is preliminary data.</text>
</comment>
<dbReference type="PANTHER" id="PTHR21013">
    <property type="entry name" value="ATP SYNTHASE MITOCHONDRIAL F1 COMPLEX ASSEMBLY FACTOR 2/ATP12 PROTEIN, MITOCHONDRIAL PRECURSOR"/>
    <property type="match status" value="1"/>
</dbReference>
<name>A0A9P6WPQ5_9ASCO</name>
<keyword evidence="7" id="KW-1185">Reference proteome</keyword>
<evidence type="ECO:0000256" key="1">
    <source>
        <dbReference type="ARBA" id="ARBA00004173"/>
    </source>
</evidence>
<evidence type="ECO:0000256" key="2">
    <source>
        <dbReference type="ARBA" id="ARBA00008231"/>
    </source>
</evidence>
<dbReference type="InterPro" id="IPR011419">
    <property type="entry name" value="ATP12_ATP_synth-F1-assembly"/>
</dbReference>
<dbReference type="Gene3D" id="1.10.3580.10">
    <property type="entry name" value="ATP12 ATPase"/>
    <property type="match status" value="1"/>
</dbReference>
<dbReference type="InterPro" id="IPR023335">
    <property type="entry name" value="ATP12_ortho_dom_sf"/>
</dbReference>
<dbReference type="Pfam" id="PF07542">
    <property type="entry name" value="ATP12"/>
    <property type="match status" value="1"/>
</dbReference>
<dbReference type="AlphaFoldDB" id="A0A9P6WPQ5"/>
<evidence type="ECO:0000256" key="3">
    <source>
        <dbReference type="ARBA" id="ARBA00022946"/>
    </source>
</evidence>
<evidence type="ECO:0000313" key="6">
    <source>
        <dbReference type="EMBL" id="KAG0689558.1"/>
    </source>
</evidence>
<dbReference type="SUPFAM" id="SSF160909">
    <property type="entry name" value="ATP12-like"/>
    <property type="match status" value="1"/>
</dbReference>
<dbReference type="PANTHER" id="PTHR21013:SF10">
    <property type="entry name" value="ATP SYNTHASE MITOCHONDRIAL F1 COMPLEX ASSEMBLY FACTOR 2"/>
    <property type="match status" value="1"/>
</dbReference>
<dbReference type="InterPro" id="IPR042272">
    <property type="entry name" value="ATP12_ATP_synth-F1-assembly_N"/>
</dbReference>
<proteinExistence type="inferred from homology"/>
<accession>A0A9P6WPQ5</accession>
<evidence type="ECO:0000313" key="7">
    <source>
        <dbReference type="Proteomes" id="UP000697127"/>
    </source>
</evidence>
<keyword evidence="4" id="KW-0496">Mitochondrion</keyword>
<dbReference type="Proteomes" id="UP000697127">
    <property type="component" value="Unassembled WGS sequence"/>
</dbReference>
<keyword evidence="3" id="KW-0809">Transit peptide</keyword>
<protein>
    <submittedName>
        <fullName evidence="6">ATP synthase complex assembly protein atp12</fullName>
    </submittedName>
</protein>
<gene>
    <name evidence="6" type="primary">ATP12</name>
    <name evidence="6" type="ORF">C6P40_004861</name>
</gene>
<sequence>MLSQFRVFSLRTSSFQKTILTRSFAIHSTTTNNNNNDQLAYDSNKKTETNKLEKTLAKFWEKVSVSKNDSTNEYVIKLDEKIIKTPLGFDLKIPHSKKTLAYLLENEWKSLPSLQIRPYLVPLTSLTSRCIDLNEAQLTNDIEIKTKVGDLSTVKSLLLRYLDTDTMLVFSPIEDCDGDLRKEQEKCYRPIIKDMEIFFTKFSNDNKPVNLKFLDCDKDGLIGNSQTEHTKKAVLNYLDSLNVWDLVALEKATLVGKSFLAGVTVLRNADYNDNFNLTIEELARLVNLETVLQTARWGEVEDTHDVDKVDLKRNLASAALIAHNSL</sequence>
<dbReference type="GO" id="GO:0005739">
    <property type="term" value="C:mitochondrion"/>
    <property type="evidence" value="ECO:0007669"/>
    <property type="project" value="UniProtKB-SubCell"/>
</dbReference>
<comment type="subcellular location">
    <subcellularLocation>
        <location evidence="1">Mitochondrion</location>
    </subcellularLocation>
</comment>
<dbReference type="OrthoDB" id="5322896at2759"/>
<comment type="similarity">
    <text evidence="2">Belongs to the ATP12 family.</text>
</comment>
<keyword evidence="5" id="KW-0143">Chaperone</keyword>
<dbReference type="GO" id="GO:0033615">
    <property type="term" value="P:mitochondrial proton-transporting ATP synthase complex assembly"/>
    <property type="evidence" value="ECO:0007669"/>
    <property type="project" value="TreeGrafter"/>
</dbReference>
<evidence type="ECO:0000256" key="4">
    <source>
        <dbReference type="ARBA" id="ARBA00023128"/>
    </source>
</evidence>